<evidence type="ECO:0000313" key="1">
    <source>
        <dbReference type="EMBL" id="KAJ3103517.1"/>
    </source>
</evidence>
<dbReference type="InterPro" id="IPR016181">
    <property type="entry name" value="Acyl_CoA_acyltransferase"/>
</dbReference>
<sequence>MDSFIRVREMQAGEEAQASEALFTAFYERGVMTIWANPDPIKRAEALRKVLSTRLVEASDASGGWVEVAITNSLRSEEATEKGSLLGGFGFAGAAVWQFKRLVDAAHSGAPGPPPSAPLFRPEVLALLDCVNATSPPLPYVYLALLGVPESGRGIGSALLKAGLASAATRYPGLRVALWTDSEVNVAFYEKF</sequence>
<organism evidence="1 2">
    <name type="scientific">Physocladia obscura</name>
    <dbReference type="NCBI Taxonomy" id="109957"/>
    <lineage>
        <taxon>Eukaryota</taxon>
        <taxon>Fungi</taxon>
        <taxon>Fungi incertae sedis</taxon>
        <taxon>Chytridiomycota</taxon>
        <taxon>Chytridiomycota incertae sedis</taxon>
        <taxon>Chytridiomycetes</taxon>
        <taxon>Chytridiales</taxon>
        <taxon>Chytriomycetaceae</taxon>
        <taxon>Physocladia</taxon>
    </lineage>
</organism>
<comment type="caution">
    <text evidence="1">The sequence shown here is derived from an EMBL/GenBank/DDBJ whole genome shotgun (WGS) entry which is preliminary data.</text>
</comment>
<dbReference type="SUPFAM" id="SSF55729">
    <property type="entry name" value="Acyl-CoA N-acyltransferases (Nat)"/>
    <property type="match status" value="1"/>
</dbReference>
<name>A0AAD5ST31_9FUNG</name>
<dbReference type="EMBL" id="JADGJH010002101">
    <property type="protein sequence ID" value="KAJ3103517.1"/>
    <property type="molecule type" value="Genomic_DNA"/>
</dbReference>
<evidence type="ECO:0000313" key="2">
    <source>
        <dbReference type="Proteomes" id="UP001211907"/>
    </source>
</evidence>
<evidence type="ECO:0008006" key="3">
    <source>
        <dbReference type="Google" id="ProtNLM"/>
    </source>
</evidence>
<feature type="non-terminal residue" evidence="1">
    <location>
        <position position="192"/>
    </location>
</feature>
<accession>A0AAD5ST31</accession>
<dbReference type="Proteomes" id="UP001211907">
    <property type="component" value="Unassembled WGS sequence"/>
</dbReference>
<dbReference type="Gene3D" id="3.40.630.30">
    <property type="match status" value="1"/>
</dbReference>
<keyword evidence="2" id="KW-1185">Reference proteome</keyword>
<protein>
    <recommendedName>
        <fullName evidence="3">N-acetyltransferase domain-containing protein</fullName>
    </recommendedName>
</protein>
<dbReference type="AlphaFoldDB" id="A0AAD5ST31"/>
<proteinExistence type="predicted"/>
<reference evidence="1" key="1">
    <citation type="submission" date="2020-05" db="EMBL/GenBank/DDBJ databases">
        <title>Phylogenomic resolution of chytrid fungi.</title>
        <authorList>
            <person name="Stajich J.E."/>
            <person name="Amses K."/>
            <person name="Simmons R."/>
            <person name="Seto K."/>
            <person name="Myers J."/>
            <person name="Bonds A."/>
            <person name="Quandt C.A."/>
            <person name="Barry K."/>
            <person name="Liu P."/>
            <person name="Grigoriev I."/>
            <person name="Longcore J.E."/>
            <person name="James T.Y."/>
        </authorList>
    </citation>
    <scope>NUCLEOTIDE SEQUENCE</scope>
    <source>
        <strain evidence="1">JEL0513</strain>
    </source>
</reference>
<gene>
    <name evidence="1" type="ORF">HK100_004191</name>
</gene>